<dbReference type="Pfam" id="PF02826">
    <property type="entry name" value="2-Hacid_dh_C"/>
    <property type="match status" value="1"/>
</dbReference>
<accession>W9R0J6</accession>
<dbReference type="Gene3D" id="3.40.50.720">
    <property type="entry name" value="NAD(P)-binding Rossmann-like Domain"/>
    <property type="match status" value="1"/>
</dbReference>
<dbReference type="STRING" id="981085.W9R0J6"/>
<dbReference type="InterPro" id="IPR029753">
    <property type="entry name" value="D-isomer_DH_CS"/>
</dbReference>
<protein>
    <submittedName>
        <fullName evidence="3">Glyoxylate reductase/hydroxypyruvate reductase</fullName>
    </submittedName>
</protein>
<keyword evidence="1" id="KW-0560">Oxidoreductase</keyword>
<sequence>MPLPFPLLIRGRILPKKGALMQELIPLATNICSLFAYLNEPNVVSLVFILGFGNIGIDLAKRLRPFGVKIIATKRSWTPHLKDSFLSDGQSDVDDDLVDEKGSHEDIYQFASKADIVVCCLRLNSETVGVANKSFISSMRKGALLVNIARGGLLDYEAVYHYLQSGHLGGLGIDVAWTEPFNPEDPILKFNNVLITPHVAGVTENAYRCMSKKSKRQGSLRAKANSVFAFRLNNVLNKPEFVLSLYDIEKVSRFCFLLYRFPSFSSSIAKHQFTSKFLNAVWLFDMERKKEIMVNVAKKIVDNISAMSFVNLDDQQLHSLMMMREIARGVVDNRVEKVTKDDLKTILSSSIDKMVGSCKDVNNILSKMPCDNMDEQQTQSVSRMKEIASTIVTNRAKLATTCHREIHEPVELVNGVDEETVVSNVGIKDIDPEEIQRRLFGNDTHAEPTNSVSYTFGGWMGPGVDFEALGISNPPSWSVNLPDGAGGTKDVQVPKAPLGSVVEGMPLSAYLPEPHRSAFEYLLELIAALKHMISTRNVIWSGISNVEYQALAASVRLTSNAIITKGA</sequence>
<dbReference type="PROSITE" id="PS00671">
    <property type="entry name" value="D_2_HYDROXYACID_DH_3"/>
    <property type="match status" value="1"/>
</dbReference>
<name>W9R0J6_9ROSA</name>
<dbReference type="AlphaFoldDB" id="W9R0J6"/>
<organism evidence="3 4">
    <name type="scientific">Morus notabilis</name>
    <dbReference type="NCBI Taxonomy" id="981085"/>
    <lineage>
        <taxon>Eukaryota</taxon>
        <taxon>Viridiplantae</taxon>
        <taxon>Streptophyta</taxon>
        <taxon>Embryophyta</taxon>
        <taxon>Tracheophyta</taxon>
        <taxon>Spermatophyta</taxon>
        <taxon>Magnoliopsida</taxon>
        <taxon>eudicotyledons</taxon>
        <taxon>Gunneridae</taxon>
        <taxon>Pentapetalae</taxon>
        <taxon>rosids</taxon>
        <taxon>fabids</taxon>
        <taxon>Rosales</taxon>
        <taxon>Moraceae</taxon>
        <taxon>Moreae</taxon>
        <taxon>Morus</taxon>
    </lineage>
</organism>
<gene>
    <name evidence="3" type="ORF">L484_008308</name>
</gene>
<dbReference type="eggNOG" id="KOG0376">
    <property type="taxonomic scope" value="Eukaryota"/>
</dbReference>
<dbReference type="eggNOG" id="KOG0069">
    <property type="taxonomic scope" value="Eukaryota"/>
</dbReference>
<reference evidence="4" key="1">
    <citation type="submission" date="2013-01" db="EMBL/GenBank/DDBJ databases">
        <title>Draft Genome Sequence of a Mulberry Tree, Morus notabilis C.K. Schneid.</title>
        <authorList>
            <person name="He N."/>
            <person name="Zhao S."/>
        </authorList>
    </citation>
    <scope>NUCLEOTIDE SEQUENCE</scope>
</reference>
<dbReference type="InterPro" id="IPR036291">
    <property type="entry name" value="NAD(P)-bd_dom_sf"/>
</dbReference>
<keyword evidence="3" id="KW-0670">Pyruvate</keyword>
<evidence type="ECO:0000259" key="2">
    <source>
        <dbReference type="Pfam" id="PF02826"/>
    </source>
</evidence>
<dbReference type="PANTHER" id="PTHR42938:SF25">
    <property type="entry name" value="D-ISOMER SPECIFIC 2-HYDROXYACID DEHYDROGENASE FAMILY PROTEIN"/>
    <property type="match status" value="1"/>
</dbReference>
<dbReference type="GO" id="GO:0004617">
    <property type="term" value="F:phosphoglycerate dehydrogenase activity"/>
    <property type="evidence" value="ECO:0007669"/>
    <property type="project" value="TreeGrafter"/>
</dbReference>
<dbReference type="GO" id="GO:0051287">
    <property type="term" value="F:NAD binding"/>
    <property type="evidence" value="ECO:0007669"/>
    <property type="project" value="InterPro"/>
</dbReference>
<keyword evidence="4" id="KW-1185">Reference proteome</keyword>
<evidence type="ECO:0000313" key="3">
    <source>
        <dbReference type="EMBL" id="EXB62505.1"/>
    </source>
</evidence>
<dbReference type="Proteomes" id="UP000030645">
    <property type="component" value="Unassembled WGS sequence"/>
</dbReference>
<evidence type="ECO:0000313" key="4">
    <source>
        <dbReference type="Proteomes" id="UP000030645"/>
    </source>
</evidence>
<evidence type="ECO:0000256" key="1">
    <source>
        <dbReference type="ARBA" id="ARBA00023002"/>
    </source>
</evidence>
<feature type="domain" description="D-isomer specific 2-hydroxyacid dehydrogenase NAD-binding" evidence="2">
    <location>
        <begin position="47"/>
        <end position="200"/>
    </location>
</feature>
<dbReference type="SUPFAM" id="SSF51735">
    <property type="entry name" value="NAD(P)-binding Rossmann-fold domains"/>
    <property type="match status" value="1"/>
</dbReference>
<proteinExistence type="predicted"/>
<dbReference type="EMBL" id="KE344453">
    <property type="protein sequence ID" value="EXB62505.1"/>
    <property type="molecule type" value="Genomic_DNA"/>
</dbReference>
<dbReference type="PANTHER" id="PTHR42938">
    <property type="entry name" value="FORMATE DEHYDROGENASE 1"/>
    <property type="match status" value="1"/>
</dbReference>
<dbReference type="InterPro" id="IPR006140">
    <property type="entry name" value="D-isomer_DH_NAD-bd"/>
</dbReference>